<evidence type="ECO:0000313" key="6">
    <source>
        <dbReference type="Proteomes" id="UP000078387"/>
    </source>
</evidence>
<dbReference type="Gene3D" id="3.40.630.30">
    <property type="match status" value="1"/>
</dbReference>
<keyword evidence="1 5" id="KW-0808">Transferase</keyword>
<evidence type="ECO:0000259" key="4">
    <source>
        <dbReference type="PROSITE" id="PS51186"/>
    </source>
</evidence>
<dbReference type="GO" id="GO:0016747">
    <property type="term" value="F:acyltransferase activity, transferring groups other than amino-acyl groups"/>
    <property type="evidence" value="ECO:0007669"/>
    <property type="project" value="InterPro"/>
</dbReference>
<evidence type="ECO:0000256" key="1">
    <source>
        <dbReference type="ARBA" id="ARBA00022679"/>
    </source>
</evidence>
<dbReference type="VEuPathDB" id="AmoebaDB:EHI5A_085370"/>
<dbReference type="InterPro" id="IPR051531">
    <property type="entry name" value="N-acetyltransferase"/>
</dbReference>
<dbReference type="InterPro" id="IPR000182">
    <property type="entry name" value="GNAT_dom"/>
</dbReference>
<dbReference type="PANTHER" id="PTHR43792:SF8">
    <property type="entry name" value="[RIBOSOMAL PROTEIN US5]-ALANINE N-ACETYLTRANSFERASE"/>
    <property type="match status" value="1"/>
</dbReference>
<sequence>MTNNIIVNDTIYLRQLIEGDEQEIFNTINQYRNELRTFLSFVDFVKDLSDSELFVKETLRNYQQKVFSIRLNKNNEFCGLIGIQSTDFTNSCCEVGYWLSPKFQHHGIMTQSLRKMISFIFTELHFHRIELKVAITNQPSLNVCERLHLIKEGIQRERILLYGTYYDAQIFSILQSEYN</sequence>
<feature type="domain" description="N-acetyltransferase" evidence="4">
    <location>
        <begin position="11"/>
        <end position="176"/>
    </location>
</feature>
<dbReference type="Pfam" id="PF13302">
    <property type="entry name" value="Acetyltransf_3"/>
    <property type="match status" value="1"/>
</dbReference>
<comment type="caution">
    <text evidence="5">The sequence shown here is derived from an EMBL/GenBank/DDBJ whole genome shotgun (WGS) entry which is preliminary data.</text>
</comment>
<protein>
    <submittedName>
        <fullName evidence="5">Acetyltransferase gnat family</fullName>
    </submittedName>
</protein>
<organism evidence="5 6">
    <name type="scientific">Entamoeba histolytica</name>
    <dbReference type="NCBI Taxonomy" id="5759"/>
    <lineage>
        <taxon>Eukaryota</taxon>
        <taxon>Amoebozoa</taxon>
        <taxon>Evosea</taxon>
        <taxon>Archamoebae</taxon>
        <taxon>Mastigamoebida</taxon>
        <taxon>Entamoebidae</taxon>
        <taxon>Entamoeba</taxon>
    </lineage>
</organism>
<dbReference type="OMA" id="SQWLAWP"/>
<proteinExistence type="inferred from homology"/>
<dbReference type="VEuPathDB" id="AmoebaDB:EHI8A_052870"/>
<dbReference type="InterPro" id="IPR016181">
    <property type="entry name" value="Acyl_CoA_acyltransferase"/>
</dbReference>
<comment type="similarity">
    <text evidence="3">Belongs to the acetyltransferase family. RimJ subfamily.</text>
</comment>
<dbReference type="VEuPathDB" id="AmoebaDB:KM1_097830"/>
<dbReference type="SUPFAM" id="SSF55729">
    <property type="entry name" value="Acyl-CoA N-acyltransferases (Nat)"/>
    <property type="match status" value="1"/>
</dbReference>
<evidence type="ECO:0000256" key="2">
    <source>
        <dbReference type="ARBA" id="ARBA00023315"/>
    </source>
</evidence>
<dbReference type="VEuPathDB" id="AmoebaDB:EHI7A_053370"/>
<dbReference type="PANTHER" id="PTHR43792">
    <property type="entry name" value="GNAT FAMILY, PUTATIVE (AFU_ORTHOLOGUE AFUA_3G00765)-RELATED-RELATED"/>
    <property type="match status" value="1"/>
</dbReference>
<keyword evidence="2" id="KW-0012">Acyltransferase</keyword>
<dbReference type="PROSITE" id="PS51186">
    <property type="entry name" value="GNAT"/>
    <property type="match status" value="1"/>
</dbReference>
<evidence type="ECO:0000313" key="5">
    <source>
        <dbReference type="EMBL" id="GAT98590.1"/>
    </source>
</evidence>
<reference evidence="5 6" key="1">
    <citation type="submission" date="2016-05" db="EMBL/GenBank/DDBJ databases">
        <title>First whole genome sequencing of Entamoeba histolytica HM1:IMSS-clone-6.</title>
        <authorList>
            <person name="Mukherjee Avik.K."/>
            <person name="Izumyama S."/>
            <person name="Nakada-Tsukui K."/>
            <person name="Nozaki T."/>
        </authorList>
    </citation>
    <scope>NUCLEOTIDE SEQUENCE [LARGE SCALE GENOMIC DNA]</scope>
    <source>
        <strain evidence="5 6">HM1:IMSS clone 6</strain>
    </source>
</reference>
<dbReference type="EMBL" id="BDEQ01000001">
    <property type="protein sequence ID" value="GAT98590.1"/>
    <property type="molecule type" value="Genomic_DNA"/>
</dbReference>
<dbReference type="AlphaFoldDB" id="A0A5K1V547"/>
<evidence type="ECO:0000256" key="3">
    <source>
        <dbReference type="ARBA" id="ARBA00038502"/>
    </source>
</evidence>
<name>A0A5K1V547_ENTHI</name>
<gene>
    <name evidence="5" type="ORF">CL6EHI_088480</name>
</gene>
<accession>A0A5K1V547</accession>
<dbReference type="VEuPathDB" id="AmoebaDB:EHI_088480"/>
<dbReference type="Proteomes" id="UP000078387">
    <property type="component" value="Unassembled WGS sequence"/>
</dbReference>